<keyword evidence="7" id="KW-0202">Cytokine</keyword>
<evidence type="ECO:0000256" key="1">
    <source>
        <dbReference type="ARBA" id="ARBA00004371"/>
    </source>
</evidence>
<dbReference type="GO" id="GO:0005764">
    <property type="term" value="C:lysosome"/>
    <property type="evidence" value="ECO:0007669"/>
    <property type="project" value="UniProtKB-SubCell"/>
</dbReference>
<dbReference type="PANTHER" id="PTHR10078:SF30">
    <property type="entry name" value="INTERLEUKIN-1 BETA"/>
    <property type="match status" value="1"/>
</dbReference>
<dbReference type="Pfam" id="PF00340">
    <property type="entry name" value="IL1"/>
    <property type="match status" value="1"/>
</dbReference>
<dbReference type="SUPFAM" id="SSF50353">
    <property type="entry name" value="Cytokine"/>
    <property type="match status" value="1"/>
</dbReference>
<dbReference type="InterPro" id="IPR000975">
    <property type="entry name" value="IL-1_fam"/>
</dbReference>
<dbReference type="STRING" id="43700.ENSMALP00000016198"/>
<keyword evidence="14" id="KW-1185">Reference proteome</keyword>
<evidence type="ECO:0000256" key="9">
    <source>
        <dbReference type="ARBA" id="ARBA00022620"/>
    </source>
</evidence>
<dbReference type="InterPro" id="IPR008996">
    <property type="entry name" value="IL1/FGF"/>
</dbReference>
<proteinExistence type="inferred from homology"/>
<protein>
    <recommendedName>
        <fullName evidence="5">Interleukin-1 beta</fullName>
    </recommendedName>
</protein>
<evidence type="ECO:0000256" key="12">
    <source>
        <dbReference type="ARBA" id="ARBA00023246"/>
    </source>
</evidence>
<dbReference type="GO" id="GO:0019221">
    <property type="term" value="P:cytokine-mediated signaling pathway"/>
    <property type="evidence" value="ECO:0007669"/>
    <property type="project" value="TreeGrafter"/>
</dbReference>
<dbReference type="GO" id="GO:0006955">
    <property type="term" value="P:immune response"/>
    <property type="evidence" value="ECO:0007669"/>
    <property type="project" value="InterPro"/>
</dbReference>
<dbReference type="GO" id="GO:0010628">
    <property type="term" value="P:positive regulation of gene expression"/>
    <property type="evidence" value="ECO:0007669"/>
    <property type="project" value="TreeGrafter"/>
</dbReference>
<dbReference type="Proteomes" id="UP000261600">
    <property type="component" value="Unplaced"/>
</dbReference>
<dbReference type="GO" id="GO:0005125">
    <property type="term" value="F:cytokine activity"/>
    <property type="evidence" value="ECO:0007669"/>
    <property type="project" value="UniProtKB-KW"/>
</dbReference>
<dbReference type="AlphaFoldDB" id="A0A3Q3JB81"/>
<dbReference type="GO" id="GO:0051781">
    <property type="term" value="P:positive regulation of cell division"/>
    <property type="evidence" value="ECO:0007669"/>
    <property type="project" value="UniProtKB-KW"/>
</dbReference>
<keyword evidence="8" id="KW-0964">Secreted</keyword>
<reference evidence="13" key="1">
    <citation type="submission" date="2025-08" db="UniProtKB">
        <authorList>
            <consortium name="Ensembl"/>
        </authorList>
    </citation>
    <scope>IDENTIFICATION</scope>
</reference>
<keyword evidence="11" id="KW-0458">Lysosome</keyword>
<keyword evidence="6" id="KW-0963">Cytoplasm</keyword>
<evidence type="ECO:0000256" key="10">
    <source>
        <dbReference type="ARBA" id="ARBA00023198"/>
    </source>
</evidence>
<comment type="similarity">
    <text evidence="4">Belongs to the IL-1 family.</text>
</comment>
<reference evidence="13" key="2">
    <citation type="submission" date="2025-09" db="UniProtKB">
        <authorList>
            <consortium name="Ensembl"/>
        </authorList>
    </citation>
    <scope>IDENTIFICATION</scope>
</reference>
<dbReference type="PANTHER" id="PTHR10078">
    <property type="entry name" value="INTERLEUKIN-1 FAMILY MEMBER"/>
    <property type="match status" value="1"/>
</dbReference>
<comment type="subcellular location">
    <subcellularLocation>
        <location evidence="2">Cytoplasm</location>
        <location evidence="2">Cytosol</location>
    </subcellularLocation>
    <subcellularLocation>
        <location evidence="1">Lysosome</location>
    </subcellularLocation>
    <subcellularLocation>
        <location evidence="3">Secreted</location>
        <location evidence="3">Extracellular exosome</location>
    </subcellularLocation>
</comment>
<evidence type="ECO:0000256" key="3">
    <source>
        <dbReference type="ARBA" id="ARBA00004550"/>
    </source>
</evidence>
<dbReference type="GO" id="GO:0048246">
    <property type="term" value="P:macrophage chemotaxis"/>
    <property type="evidence" value="ECO:0007669"/>
    <property type="project" value="TreeGrafter"/>
</dbReference>
<evidence type="ECO:0000313" key="13">
    <source>
        <dbReference type="Ensembl" id="ENSMALP00000016198.1"/>
    </source>
</evidence>
<evidence type="ECO:0000256" key="6">
    <source>
        <dbReference type="ARBA" id="ARBA00022490"/>
    </source>
</evidence>
<dbReference type="Gene3D" id="2.80.10.50">
    <property type="match status" value="1"/>
</dbReference>
<name>A0A3Q3JB81_MONAL</name>
<evidence type="ECO:0000256" key="8">
    <source>
        <dbReference type="ARBA" id="ARBA00022525"/>
    </source>
</evidence>
<dbReference type="GO" id="GO:1901222">
    <property type="term" value="P:regulation of non-canonical NF-kappaB signal transduction"/>
    <property type="evidence" value="ECO:0007669"/>
    <property type="project" value="TreeGrafter"/>
</dbReference>
<evidence type="ECO:0000256" key="4">
    <source>
        <dbReference type="ARBA" id="ARBA00010448"/>
    </source>
</evidence>
<accession>A0A3Q3JB81</accession>
<evidence type="ECO:0000256" key="2">
    <source>
        <dbReference type="ARBA" id="ARBA00004514"/>
    </source>
</evidence>
<evidence type="ECO:0000256" key="7">
    <source>
        <dbReference type="ARBA" id="ARBA00022514"/>
    </source>
</evidence>
<dbReference type="GO" id="GO:0042119">
    <property type="term" value="P:neutrophil activation"/>
    <property type="evidence" value="ECO:0007669"/>
    <property type="project" value="TreeGrafter"/>
</dbReference>
<evidence type="ECO:0000313" key="14">
    <source>
        <dbReference type="Proteomes" id="UP000261600"/>
    </source>
</evidence>
<evidence type="ECO:0000256" key="11">
    <source>
        <dbReference type="ARBA" id="ARBA00023228"/>
    </source>
</evidence>
<sequence>MGDFDLSQDVKDELIELNEGLEMVVSCNRRTMKAVARLVMAVKRMNKSLDCGRQNLSDEELCSVIMDSLVEETIFSRVEKPCRGERTFTFVRVNSTREIRLCDSSKKDIVCAFGELQLQAITLKGGNHESKVVSSITSPGGDGQPVALSVNNNLHISCSMKDGRAVLNLEECSADGLMCISNDGNMDRFLFFRRTTGKSLHTFESAKCPGWFISTSSEEESQPVDMCTVDTRCRITSFNLT</sequence>
<dbReference type="GO" id="GO:0005829">
    <property type="term" value="C:cytosol"/>
    <property type="evidence" value="ECO:0007669"/>
    <property type="project" value="UniProtKB-SubCell"/>
</dbReference>
<evidence type="ECO:0000256" key="5">
    <source>
        <dbReference type="ARBA" id="ARBA00014702"/>
    </source>
</evidence>
<dbReference type="GO" id="GO:0071222">
    <property type="term" value="P:cellular response to lipopolysaccharide"/>
    <property type="evidence" value="ECO:0007669"/>
    <property type="project" value="TreeGrafter"/>
</dbReference>
<keyword evidence="12" id="KW-0497">Mitogen</keyword>
<dbReference type="GO" id="GO:0005615">
    <property type="term" value="C:extracellular space"/>
    <property type="evidence" value="ECO:0007669"/>
    <property type="project" value="UniProtKB-KW"/>
</dbReference>
<dbReference type="Ensembl" id="ENSMALT00000016528.1">
    <property type="protein sequence ID" value="ENSMALP00000016198.1"/>
    <property type="gene ID" value="ENSMALG00000011356.1"/>
</dbReference>
<keyword evidence="9" id="KW-0666">Pyrogen</keyword>
<dbReference type="SMART" id="SM00125">
    <property type="entry name" value="IL1"/>
    <property type="match status" value="1"/>
</dbReference>
<dbReference type="GO" id="GO:0001660">
    <property type="term" value="P:fever generation"/>
    <property type="evidence" value="ECO:0007669"/>
    <property type="project" value="UniProtKB-KW"/>
</dbReference>
<keyword evidence="10" id="KW-0395">Inflammatory response</keyword>
<organism evidence="13 14">
    <name type="scientific">Monopterus albus</name>
    <name type="common">Swamp eel</name>
    <dbReference type="NCBI Taxonomy" id="43700"/>
    <lineage>
        <taxon>Eukaryota</taxon>
        <taxon>Metazoa</taxon>
        <taxon>Chordata</taxon>
        <taxon>Craniata</taxon>
        <taxon>Vertebrata</taxon>
        <taxon>Euteleostomi</taxon>
        <taxon>Actinopterygii</taxon>
        <taxon>Neopterygii</taxon>
        <taxon>Teleostei</taxon>
        <taxon>Neoteleostei</taxon>
        <taxon>Acanthomorphata</taxon>
        <taxon>Anabantaria</taxon>
        <taxon>Synbranchiformes</taxon>
        <taxon>Synbranchidae</taxon>
        <taxon>Monopterus</taxon>
    </lineage>
</organism>